<dbReference type="InterPro" id="IPR052184">
    <property type="entry name" value="SDR_enzymes"/>
</dbReference>
<dbReference type="PANTHER" id="PTHR45458:SF1">
    <property type="entry name" value="SHORT CHAIN DEHYDROGENASE"/>
    <property type="match status" value="1"/>
</dbReference>
<dbReference type="OrthoDB" id="7289984at2759"/>
<dbReference type="Gene3D" id="3.40.50.720">
    <property type="entry name" value="NAD(P)-binding Rossmann-like Domain"/>
    <property type="match status" value="1"/>
</dbReference>
<dbReference type="PANTHER" id="PTHR45458">
    <property type="entry name" value="SHORT-CHAIN DEHYDROGENASE/REDUCTASE SDR"/>
    <property type="match status" value="1"/>
</dbReference>
<reference evidence="2" key="1">
    <citation type="submission" date="2019-04" db="EMBL/GenBank/DDBJ databases">
        <title>Friends and foes A comparative genomics studyof 23 Aspergillus species from section Flavi.</title>
        <authorList>
            <consortium name="DOE Joint Genome Institute"/>
            <person name="Kjaerbolling I."/>
            <person name="Vesth T."/>
            <person name="Frisvad J.C."/>
            <person name="Nybo J.L."/>
            <person name="Theobald S."/>
            <person name="Kildgaard S."/>
            <person name="Isbrandt T."/>
            <person name="Kuo A."/>
            <person name="Sato A."/>
            <person name="Lyhne E.K."/>
            <person name="Kogle M.E."/>
            <person name="Wiebenga A."/>
            <person name="Kun R.S."/>
            <person name="Lubbers R.J."/>
            <person name="Makela M.R."/>
            <person name="Barry K."/>
            <person name="Chovatia M."/>
            <person name="Clum A."/>
            <person name="Daum C."/>
            <person name="Haridas S."/>
            <person name="He G."/>
            <person name="LaButti K."/>
            <person name="Lipzen A."/>
            <person name="Mondo S."/>
            <person name="Riley R."/>
            <person name="Salamov A."/>
            <person name="Simmons B.A."/>
            <person name="Magnuson J.K."/>
            <person name="Henrissat B."/>
            <person name="Mortensen U.H."/>
            <person name="Larsen T.O."/>
            <person name="Devries R.P."/>
            <person name="Grigoriev I.V."/>
            <person name="Machida M."/>
            <person name="Baker S.E."/>
            <person name="Andersen M.R."/>
        </authorList>
    </citation>
    <scope>NUCLEOTIDE SEQUENCE [LARGE SCALE GENOMIC DNA]</scope>
    <source>
        <strain evidence="2">CBS 553.77</strain>
    </source>
</reference>
<accession>A0A5N6YXY3</accession>
<organism evidence="1 2">
    <name type="scientific">Aspergillus coremiiformis</name>
    <dbReference type="NCBI Taxonomy" id="138285"/>
    <lineage>
        <taxon>Eukaryota</taxon>
        <taxon>Fungi</taxon>
        <taxon>Dikarya</taxon>
        <taxon>Ascomycota</taxon>
        <taxon>Pezizomycotina</taxon>
        <taxon>Eurotiomycetes</taxon>
        <taxon>Eurotiomycetidae</taxon>
        <taxon>Eurotiales</taxon>
        <taxon>Aspergillaceae</taxon>
        <taxon>Aspergillus</taxon>
        <taxon>Aspergillus subgen. Circumdati</taxon>
    </lineage>
</organism>
<proteinExistence type="predicted"/>
<dbReference type="EMBL" id="ML739233">
    <property type="protein sequence ID" value="KAE8350307.1"/>
    <property type="molecule type" value="Genomic_DNA"/>
</dbReference>
<protein>
    <submittedName>
        <fullName evidence="1">Short-chain dehydrogenase-like protein</fullName>
    </submittedName>
</protein>
<name>A0A5N6YXY3_9EURO</name>
<dbReference type="GO" id="GO:0016616">
    <property type="term" value="F:oxidoreductase activity, acting on the CH-OH group of donors, NAD or NADP as acceptor"/>
    <property type="evidence" value="ECO:0007669"/>
    <property type="project" value="TreeGrafter"/>
</dbReference>
<dbReference type="InterPro" id="IPR036291">
    <property type="entry name" value="NAD(P)-bd_dom_sf"/>
</dbReference>
<evidence type="ECO:0000313" key="1">
    <source>
        <dbReference type="EMBL" id="KAE8350307.1"/>
    </source>
</evidence>
<sequence>MASFLNTGASRGFGLKLARQLASLPATDVSRVFASARGDCPRLEEPVTESSGRLVVIKLDVTNEVSIKQAAIEVEAKLEGKGLDVLINNAGICQYAPDGVKSIFTVNVMGVHWVTRAFLPLLQKGTLKKMINISGSTSLGSITSARTFQAISAPRYKISKTATSSLTAQYALDYEKEGFTFMALCPGWMKTDLGGGDIADLTLEGAKASLDIIFRPGQELNGQLPKVFVKGWQKSKGKYQYVGGECSMVNGCVSAFLISNLACFCSRSAENVE</sequence>
<keyword evidence="2" id="KW-1185">Reference proteome</keyword>
<dbReference type="Proteomes" id="UP000327118">
    <property type="component" value="Unassembled WGS sequence"/>
</dbReference>
<dbReference type="SUPFAM" id="SSF51735">
    <property type="entry name" value="NAD(P)-binding Rossmann-fold domains"/>
    <property type="match status" value="1"/>
</dbReference>
<evidence type="ECO:0000313" key="2">
    <source>
        <dbReference type="Proteomes" id="UP000327118"/>
    </source>
</evidence>
<dbReference type="PRINTS" id="PR00081">
    <property type="entry name" value="GDHRDH"/>
</dbReference>
<gene>
    <name evidence="1" type="ORF">BDV28DRAFT_159723</name>
</gene>
<dbReference type="Pfam" id="PF00106">
    <property type="entry name" value="adh_short"/>
    <property type="match status" value="1"/>
</dbReference>
<dbReference type="InterPro" id="IPR002347">
    <property type="entry name" value="SDR_fam"/>
</dbReference>
<dbReference type="AlphaFoldDB" id="A0A5N6YXY3"/>